<dbReference type="SMART" id="SM00249">
    <property type="entry name" value="PHD"/>
    <property type="match status" value="1"/>
</dbReference>
<accession>A0ABM3MVW8</accession>
<gene>
    <name evidence="8" type="primary">LOC128201729</name>
</gene>
<keyword evidence="1" id="KW-0479">Metal-binding</keyword>
<dbReference type="GeneID" id="128201729"/>
<organism evidence="7 8">
    <name type="scientific">Galleria mellonella</name>
    <name type="common">Greater wax moth</name>
    <dbReference type="NCBI Taxonomy" id="7137"/>
    <lineage>
        <taxon>Eukaryota</taxon>
        <taxon>Metazoa</taxon>
        <taxon>Ecdysozoa</taxon>
        <taxon>Arthropoda</taxon>
        <taxon>Hexapoda</taxon>
        <taxon>Insecta</taxon>
        <taxon>Pterygota</taxon>
        <taxon>Neoptera</taxon>
        <taxon>Endopterygota</taxon>
        <taxon>Lepidoptera</taxon>
        <taxon>Glossata</taxon>
        <taxon>Ditrysia</taxon>
        <taxon>Pyraloidea</taxon>
        <taxon>Pyralidae</taxon>
        <taxon>Galleriinae</taxon>
        <taxon>Galleria</taxon>
    </lineage>
</organism>
<keyword evidence="5" id="KW-0175">Coiled coil</keyword>
<dbReference type="InterPro" id="IPR057251">
    <property type="entry name" value="FP_C"/>
</dbReference>
<evidence type="ECO:0000313" key="7">
    <source>
        <dbReference type="Proteomes" id="UP001652740"/>
    </source>
</evidence>
<dbReference type="Gene3D" id="3.30.40.10">
    <property type="entry name" value="Zinc/RING finger domain, C3HC4 (zinc finger)"/>
    <property type="match status" value="1"/>
</dbReference>
<sequence>MAKCGGCGRFLTTSDAVKCNNCHNTYHRACVALPVTGSVASSWQCPECKKNVVRNNKPDTPVRGPAHFVSHSVAPVESVAMDTSILDDSAAETKQDLNSEIIAELKIIKDELRAIRGEVQEFRAELIDVRSSIKACHERMDNIDSRIEEMEKRLAALPSVADSPMSDFVEKLRCDLNERDQELLINDLEITNFPEEKGENPIHIVTQVATKLGVSLVQHDIVSAERVGMRRVAAAASEGVVSARPRPIAVRLARRDLRDDLLRGARVRRGADTADLGVSATPRPFYINERLTKYNRALFQKAREAGRRLGWRFVWTRRGRIYTRKDTTSSFHLLRSESDLVTVFGSK</sequence>
<name>A0ABM3MVW8_GALME</name>
<feature type="domain" description="PHD-type" evidence="6">
    <location>
        <begin position="1"/>
        <end position="51"/>
    </location>
</feature>
<keyword evidence="3" id="KW-0862">Zinc</keyword>
<keyword evidence="7" id="KW-1185">Reference proteome</keyword>
<dbReference type="InterPro" id="IPR011011">
    <property type="entry name" value="Znf_FYVE_PHD"/>
</dbReference>
<dbReference type="RefSeq" id="XP_052755497.1">
    <property type="nucleotide sequence ID" value="XM_052899537.1"/>
</dbReference>
<evidence type="ECO:0000256" key="2">
    <source>
        <dbReference type="ARBA" id="ARBA00022771"/>
    </source>
</evidence>
<dbReference type="Pfam" id="PF25298">
    <property type="entry name" value="Baculo_FP_2nd"/>
    <property type="match status" value="1"/>
</dbReference>
<evidence type="ECO:0000259" key="6">
    <source>
        <dbReference type="PROSITE" id="PS50016"/>
    </source>
</evidence>
<evidence type="ECO:0000256" key="4">
    <source>
        <dbReference type="PROSITE-ProRule" id="PRU00146"/>
    </source>
</evidence>
<dbReference type="PROSITE" id="PS01359">
    <property type="entry name" value="ZF_PHD_1"/>
    <property type="match status" value="1"/>
</dbReference>
<feature type="coiled-coil region" evidence="5">
    <location>
        <begin position="105"/>
        <end position="153"/>
    </location>
</feature>
<dbReference type="Pfam" id="PF00628">
    <property type="entry name" value="PHD"/>
    <property type="match status" value="1"/>
</dbReference>
<reference evidence="8" key="1">
    <citation type="submission" date="2025-08" db="UniProtKB">
        <authorList>
            <consortium name="RefSeq"/>
        </authorList>
    </citation>
    <scope>IDENTIFICATION</scope>
    <source>
        <tissue evidence="8">Whole larvae</tissue>
    </source>
</reference>
<evidence type="ECO:0000256" key="3">
    <source>
        <dbReference type="ARBA" id="ARBA00022833"/>
    </source>
</evidence>
<dbReference type="InterPro" id="IPR001965">
    <property type="entry name" value="Znf_PHD"/>
</dbReference>
<dbReference type="Proteomes" id="UP001652740">
    <property type="component" value="Unplaced"/>
</dbReference>
<dbReference type="PROSITE" id="PS50016">
    <property type="entry name" value="ZF_PHD_2"/>
    <property type="match status" value="1"/>
</dbReference>
<dbReference type="SUPFAM" id="SSF57903">
    <property type="entry name" value="FYVE/PHD zinc finger"/>
    <property type="match status" value="1"/>
</dbReference>
<evidence type="ECO:0000256" key="1">
    <source>
        <dbReference type="ARBA" id="ARBA00022723"/>
    </source>
</evidence>
<evidence type="ECO:0000313" key="8">
    <source>
        <dbReference type="RefSeq" id="XP_052755497.1"/>
    </source>
</evidence>
<dbReference type="InterPro" id="IPR019786">
    <property type="entry name" value="Zinc_finger_PHD-type_CS"/>
</dbReference>
<dbReference type="InterPro" id="IPR019787">
    <property type="entry name" value="Znf_PHD-finger"/>
</dbReference>
<proteinExistence type="predicted"/>
<dbReference type="InterPro" id="IPR013083">
    <property type="entry name" value="Znf_RING/FYVE/PHD"/>
</dbReference>
<evidence type="ECO:0000256" key="5">
    <source>
        <dbReference type="SAM" id="Coils"/>
    </source>
</evidence>
<dbReference type="CDD" id="cd15489">
    <property type="entry name" value="PHD_SF"/>
    <property type="match status" value="1"/>
</dbReference>
<protein>
    <submittedName>
        <fullName evidence="8">Uncharacterized protein LOC128201729</fullName>
    </submittedName>
</protein>
<keyword evidence="2 4" id="KW-0863">Zinc-finger</keyword>